<reference evidence="3 4" key="1">
    <citation type="submission" date="2019-07" db="EMBL/GenBank/DDBJ databases">
        <title>Salinicoccus cyprini sp. nov., isolated from gastro-intestinal tract of mirror carp, Cyprinus carpio var. specularis, collected from Gobind Sagar Reservoir, Himachal Pradesh, India.</title>
        <authorList>
            <person name="Talwar C."/>
            <person name="Singh A.K."/>
            <person name="Lal R."/>
            <person name="Negi R.K."/>
        </authorList>
    </citation>
    <scope>NUCLEOTIDE SEQUENCE [LARGE SCALE GENOMIC DNA]</scope>
    <source>
        <strain evidence="3 4">CT19</strain>
    </source>
</reference>
<keyword evidence="4" id="KW-1185">Reference proteome</keyword>
<organism evidence="3 4">
    <name type="scientific">Salinicoccus cyprini</name>
    <dbReference type="NCBI Taxonomy" id="2493691"/>
    <lineage>
        <taxon>Bacteria</taxon>
        <taxon>Bacillati</taxon>
        <taxon>Bacillota</taxon>
        <taxon>Bacilli</taxon>
        <taxon>Bacillales</taxon>
        <taxon>Staphylococcaceae</taxon>
        <taxon>Salinicoccus</taxon>
    </lineage>
</organism>
<accession>A0A558AXE6</accession>
<gene>
    <name evidence="3" type="ORF">FO441_01225</name>
</gene>
<feature type="domain" description="S-Me-THD N-terminal" evidence="1">
    <location>
        <begin position="7"/>
        <end position="163"/>
    </location>
</feature>
<proteinExistence type="predicted"/>
<dbReference type="Pfam" id="PF06032">
    <property type="entry name" value="S-Me-THD_N"/>
    <property type="match status" value="1"/>
</dbReference>
<dbReference type="Gene3D" id="3.40.1610.10">
    <property type="entry name" value="CV3147-like domain"/>
    <property type="match status" value="1"/>
</dbReference>
<dbReference type="Gene3D" id="2.40.390.10">
    <property type="entry name" value="CV3147-like"/>
    <property type="match status" value="1"/>
</dbReference>
<dbReference type="EMBL" id="VMSJ01000001">
    <property type="protein sequence ID" value="TVT28929.1"/>
    <property type="molecule type" value="Genomic_DNA"/>
</dbReference>
<dbReference type="AlphaFoldDB" id="A0A558AXE6"/>
<dbReference type="InterPro" id="IPR010318">
    <property type="entry name" value="S-Me-THD_N"/>
</dbReference>
<evidence type="ECO:0000259" key="1">
    <source>
        <dbReference type="Pfam" id="PF06032"/>
    </source>
</evidence>
<protein>
    <submittedName>
        <fullName evidence="3">DUF917 domain-containing protein</fullName>
    </submittedName>
</protein>
<evidence type="ECO:0000259" key="2">
    <source>
        <dbReference type="Pfam" id="PF20906"/>
    </source>
</evidence>
<feature type="domain" description="S-Me-THD-like C-terminal" evidence="2">
    <location>
        <begin position="167"/>
        <end position="350"/>
    </location>
</feature>
<name>A0A558AXE6_9STAP</name>
<dbReference type="RefSeq" id="WP_145284630.1">
    <property type="nucleotide sequence ID" value="NZ_VMSJ01000001.1"/>
</dbReference>
<evidence type="ECO:0000313" key="4">
    <source>
        <dbReference type="Proteomes" id="UP000315103"/>
    </source>
</evidence>
<dbReference type="InterPro" id="IPR048350">
    <property type="entry name" value="S-Me-THD-like_C"/>
</dbReference>
<sequence>MKYLDKQDMDKLAIGAALLGTGGGGDPYVGKLMAQQSIDKYGPVQMITIDELATDATVATFAMVGAPTVLVEKIPNFESFDILYDEFVKYNGDKIDAVMPIEAGGVNSMIPIIFAAIKGVPLVDADGMGRAFPEMQMDTFNVNGIHNTPAVFADEKGNTAILNTSDGLWTEKIARSLTTVMGGSILNGVYLLSRQELHDYAIHHTVSTSIAIGETLMTSKQPIEDLQVLLGGTILFRGKIQDVARRTDGGFVKGTATLTGLDADKDATCKIEFQNENLVCLVDDVPRCTTPDLITVLDLETGMPITTEGLKFGARCVVFAQPADDKWKTEAGIRTVGPGYFGYDYDYIPLEKTVKG</sequence>
<dbReference type="Pfam" id="PF20906">
    <property type="entry name" value="S-Me-THD_C"/>
    <property type="match status" value="1"/>
</dbReference>
<dbReference type="OrthoDB" id="7441206at2"/>
<comment type="caution">
    <text evidence="3">The sequence shown here is derived from an EMBL/GenBank/DDBJ whole genome shotgun (WGS) entry which is preliminary data.</text>
</comment>
<dbReference type="InterPro" id="IPR024071">
    <property type="entry name" value="S-Me-THD_C_sf"/>
</dbReference>
<evidence type="ECO:0000313" key="3">
    <source>
        <dbReference type="EMBL" id="TVT28929.1"/>
    </source>
</evidence>
<dbReference type="Proteomes" id="UP000315103">
    <property type="component" value="Unassembled WGS sequence"/>
</dbReference>
<dbReference type="SUPFAM" id="SSF160991">
    <property type="entry name" value="CV3147-like"/>
    <property type="match status" value="1"/>
</dbReference>
<dbReference type="InterPro" id="IPR027479">
    <property type="entry name" value="S-Me-THD_N_sf"/>
</dbReference>